<dbReference type="KEGG" id="msl:Msil_1971"/>
<dbReference type="EMBL" id="CP001280">
    <property type="protein sequence ID" value="ACK50914.1"/>
    <property type="molecule type" value="Genomic_DNA"/>
</dbReference>
<dbReference type="Proteomes" id="UP000002257">
    <property type="component" value="Chromosome"/>
</dbReference>
<sequence>MSEATTGIKRRAPRKTQFDIAERERLRSALLGYSQKHGIGVPTLQVRIADATDRSPDLLPLKTLQRFLTGIGRTNDAFLIPCFQFAKSLPTQSETADIARELGSFFGLAGLQTNADQSGTSMVAAEQFAGRYAVTTRPPRPKKVRVFDIDDDGTLSLSYSHCEFESTGPGSQLKVREQVFNPAMVAATAPAGDAVVRHYFEGVVLVFDPLVFIVSRNVLTRLPKAYWLREFGNGLLMGCGMEASFLNDMDEPRPYSDPVDFAFERVPHEERS</sequence>
<name>B8EPR0_METSB</name>
<dbReference type="eggNOG" id="ENOG5034C33">
    <property type="taxonomic scope" value="Bacteria"/>
</dbReference>
<gene>
    <name evidence="1" type="ordered locus">Msil_1971</name>
</gene>
<dbReference type="OrthoDB" id="8450774at2"/>
<evidence type="ECO:0000313" key="1">
    <source>
        <dbReference type="EMBL" id="ACK50914.1"/>
    </source>
</evidence>
<dbReference type="RefSeq" id="WP_012590984.1">
    <property type="nucleotide sequence ID" value="NC_011666.1"/>
</dbReference>
<proteinExistence type="predicted"/>
<dbReference type="HOGENOM" id="CLU_1022368_0_0_5"/>
<keyword evidence="2" id="KW-1185">Reference proteome</keyword>
<evidence type="ECO:0000313" key="2">
    <source>
        <dbReference type="Proteomes" id="UP000002257"/>
    </source>
</evidence>
<dbReference type="AlphaFoldDB" id="B8EPR0"/>
<dbReference type="STRING" id="395965.Msil_1971"/>
<protein>
    <submittedName>
        <fullName evidence="1">Uncharacterized protein</fullName>
    </submittedName>
</protein>
<organism evidence="1 2">
    <name type="scientific">Methylocella silvestris (strain DSM 15510 / CIP 108128 / LMG 27833 / NCIMB 13906 / BL2)</name>
    <dbReference type="NCBI Taxonomy" id="395965"/>
    <lineage>
        <taxon>Bacteria</taxon>
        <taxon>Pseudomonadati</taxon>
        <taxon>Pseudomonadota</taxon>
        <taxon>Alphaproteobacteria</taxon>
        <taxon>Hyphomicrobiales</taxon>
        <taxon>Beijerinckiaceae</taxon>
        <taxon>Methylocella</taxon>
    </lineage>
</organism>
<reference evidence="1 2" key="1">
    <citation type="journal article" date="2010" name="J. Bacteriol.">
        <title>Complete genome sequence of the aerobic facultative methanotroph Methylocella silvestris BL2.</title>
        <authorList>
            <person name="Chen Y."/>
            <person name="Crombie A."/>
            <person name="Rahman M.T."/>
            <person name="Dedysh S.N."/>
            <person name="Liesack W."/>
            <person name="Stott M.B."/>
            <person name="Alam M."/>
            <person name="Theisen A.R."/>
            <person name="Murrell J.C."/>
            <person name="Dunfield P.F."/>
        </authorList>
    </citation>
    <scope>NUCLEOTIDE SEQUENCE [LARGE SCALE GENOMIC DNA]</scope>
    <source>
        <strain evidence="2">DSM 15510 / CIP 108128 / LMG 27833 / NCIMB 13906 / BL2</strain>
    </source>
</reference>
<accession>B8EPR0</accession>